<feature type="region of interest" description="Disordered" evidence="1">
    <location>
        <begin position="867"/>
        <end position="893"/>
    </location>
</feature>
<reference evidence="2" key="1">
    <citation type="journal article" date="2019" name="Sci. Rep.">
        <title>Draft genome of Tanacetum cinerariifolium, the natural source of mosquito coil.</title>
        <authorList>
            <person name="Yamashiro T."/>
            <person name="Shiraishi A."/>
            <person name="Satake H."/>
            <person name="Nakayama K."/>
        </authorList>
    </citation>
    <scope>NUCLEOTIDE SEQUENCE</scope>
</reference>
<name>A0A6L2NE04_TANCI</name>
<gene>
    <name evidence="2" type="ORF">Tci_056258</name>
</gene>
<evidence type="ECO:0000313" key="2">
    <source>
        <dbReference type="EMBL" id="GEU84280.1"/>
    </source>
</evidence>
<sequence length="929" mass="105772">MTTLADKAILPDADNHPPMLEKDMYDSWKIRMELYMMNRQYGRMILESIENGPLLWLKIKENGVTRPKKYSKLSATEAIQADCDVKASNIILQGLPPEVYALVSNHKVIKELWERIQLLMQGTSLTKQEREFHQQSDFSQLDSGLIVLVFQKGDDPIEAINHRMSFLIAVVTSRVAVQPIQGRQYSLVAGEGHMSKQCTKPKRKRDEAWFKDKLLLVQAQVNGQTLHDEELEFLADLGITEAQTTQYVITNNAPYQADDLDVYDSDCDEINSAKIALIMVNLSHYGSDNLAKVHNPDNVTNHVLNQAVQPMLISKQSNIMNQSETKITSDSNIIPYSQYVSESQYEAVQNLNFPTQQDALILSVIEQLKTQVVNCTKINQDNKSVNETMTAELEGYKDQKEESRNIDRELALEKHVKELNNIMFKRNQSAQTVHMLTKPQFFYDHTTRQALGFQNPSYLKKAQQLEPKLYDGSVSQKTNAIVIHPMMSEKKVNTKPVDCAVLNQLLQDFETRFVPQTKLSTEQVFWSLNSKEPSLSTRPTQVEVPKELPKVIMVNSSLKKLKYHLTSFDVVVKERTTAIAITEGTWGFEHTKSCFRDQIIPFVKALKELFNSFDQFLIDELSEVQNVFNQMKQSVKQHRIESNRFQDKMKEVMNDNERLLEQAISKDIVNIVVTANVNNTYEPMNECERCVTLETELQKDFIKKESLKDTLSKIKGKVVVDEAVILHPIDPELLKINVASLAPKLLNNRTAHYDYFKHTQEETATLMEIVKNERLLNPLNTSLDYACKYTKRIQELLIILKKPCPCINDLGDKLMAVTPVNKTKKIRFTEPITSSGNTPIKTASSSNVVSNKPMLSFTGVNLPASASGSQLSGNTKKDRIQQTQSKAKKNKLEAYPRNVRTSLQNKKSVVNTKYIASVSNLKLNVNFNL</sequence>
<dbReference type="EMBL" id="BKCJ010008859">
    <property type="protein sequence ID" value="GEU84280.1"/>
    <property type="molecule type" value="Genomic_DNA"/>
</dbReference>
<comment type="caution">
    <text evidence="2">The sequence shown here is derived from an EMBL/GenBank/DDBJ whole genome shotgun (WGS) entry which is preliminary data.</text>
</comment>
<evidence type="ECO:0000256" key="1">
    <source>
        <dbReference type="SAM" id="MobiDB-lite"/>
    </source>
</evidence>
<organism evidence="2">
    <name type="scientific">Tanacetum cinerariifolium</name>
    <name type="common">Dalmatian daisy</name>
    <name type="synonym">Chrysanthemum cinerariifolium</name>
    <dbReference type="NCBI Taxonomy" id="118510"/>
    <lineage>
        <taxon>Eukaryota</taxon>
        <taxon>Viridiplantae</taxon>
        <taxon>Streptophyta</taxon>
        <taxon>Embryophyta</taxon>
        <taxon>Tracheophyta</taxon>
        <taxon>Spermatophyta</taxon>
        <taxon>Magnoliopsida</taxon>
        <taxon>eudicotyledons</taxon>
        <taxon>Gunneridae</taxon>
        <taxon>Pentapetalae</taxon>
        <taxon>asterids</taxon>
        <taxon>campanulids</taxon>
        <taxon>Asterales</taxon>
        <taxon>Asteraceae</taxon>
        <taxon>Asteroideae</taxon>
        <taxon>Anthemideae</taxon>
        <taxon>Anthemidinae</taxon>
        <taxon>Tanacetum</taxon>
    </lineage>
</organism>
<evidence type="ECO:0008006" key="3">
    <source>
        <dbReference type="Google" id="ProtNLM"/>
    </source>
</evidence>
<protein>
    <recommendedName>
        <fullName evidence="3">Integrase, catalytic region, zinc finger, CCHC-type, peptidase aspartic, catalytic</fullName>
    </recommendedName>
</protein>
<dbReference type="AlphaFoldDB" id="A0A6L2NE04"/>
<accession>A0A6L2NE04</accession>
<proteinExistence type="predicted"/>